<name>A0A2P8DRC5_9ACTN</name>
<evidence type="ECO:0000313" key="2">
    <source>
        <dbReference type="EMBL" id="PSK99768.1"/>
    </source>
</evidence>
<gene>
    <name evidence="2" type="ORF">CLV30_11771</name>
</gene>
<keyword evidence="1" id="KW-0175">Coiled coil</keyword>
<protein>
    <submittedName>
        <fullName evidence="2">Uncharacterized protein</fullName>
    </submittedName>
</protein>
<evidence type="ECO:0000256" key="1">
    <source>
        <dbReference type="SAM" id="Coils"/>
    </source>
</evidence>
<proteinExistence type="predicted"/>
<feature type="coiled-coil region" evidence="1">
    <location>
        <begin position="13"/>
        <end position="40"/>
    </location>
</feature>
<dbReference type="Proteomes" id="UP000243528">
    <property type="component" value="Unassembled WGS sequence"/>
</dbReference>
<sequence length="48" mass="5187">MSAPTATTPADAVEEAFRRLDDASDALVRLRRALATVRELVDEGGDEQ</sequence>
<dbReference type="RefSeq" id="WP_165358765.1">
    <property type="nucleotide sequence ID" value="NZ_PYGE01000017.1"/>
</dbReference>
<reference evidence="2 3" key="1">
    <citation type="submission" date="2018-03" db="EMBL/GenBank/DDBJ databases">
        <title>Genomic Encyclopedia of Archaeal and Bacterial Type Strains, Phase II (KMG-II): from individual species to whole genera.</title>
        <authorList>
            <person name="Goeker M."/>
        </authorList>
    </citation>
    <scope>NUCLEOTIDE SEQUENCE [LARGE SCALE GENOMIC DNA]</scope>
    <source>
        <strain evidence="2 3">DSM 45211</strain>
    </source>
</reference>
<dbReference type="AlphaFoldDB" id="A0A2P8DRC5"/>
<comment type="caution">
    <text evidence="2">The sequence shown here is derived from an EMBL/GenBank/DDBJ whole genome shotgun (WGS) entry which is preliminary data.</text>
</comment>
<keyword evidence="3" id="KW-1185">Reference proteome</keyword>
<organism evidence="2 3">
    <name type="scientific">Haloactinopolyspora alba</name>
    <dbReference type="NCBI Taxonomy" id="648780"/>
    <lineage>
        <taxon>Bacteria</taxon>
        <taxon>Bacillati</taxon>
        <taxon>Actinomycetota</taxon>
        <taxon>Actinomycetes</taxon>
        <taxon>Jiangellales</taxon>
        <taxon>Jiangellaceae</taxon>
        <taxon>Haloactinopolyspora</taxon>
    </lineage>
</organism>
<evidence type="ECO:0000313" key="3">
    <source>
        <dbReference type="Proteomes" id="UP000243528"/>
    </source>
</evidence>
<dbReference type="EMBL" id="PYGE01000017">
    <property type="protein sequence ID" value="PSK99768.1"/>
    <property type="molecule type" value="Genomic_DNA"/>
</dbReference>
<accession>A0A2P8DRC5</accession>